<feature type="region of interest" description="Disordered" evidence="1">
    <location>
        <begin position="413"/>
        <end position="434"/>
    </location>
</feature>
<feature type="compositionally biased region" description="Low complexity" evidence="1">
    <location>
        <begin position="14"/>
        <end position="26"/>
    </location>
</feature>
<feature type="compositionally biased region" description="Acidic residues" evidence="1">
    <location>
        <begin position="146"/>
        <end position="155"/>
    </location>
</feature>
<dbReference type="RefSeq" id="XP_044722367.1">
    <property type="nucleotide sequence ID" value="XM_044861341.1"/>
</dbReference>
<dbReference type="EMBL" id="JAIZPD010000003">
    <property type="protein sequence ID" value="KAH0964854.1"/>
    <property type="molecule type" value="Genomic_DNA"/>
</dbReference>
<gene>
    <name evidence="2" type="ORF">HRG_02870</name>
</gene>
<feature type="compositionally biased region" description="Basic and acidic residues" evidence="1">
    <location>
        <begin position="1"/>
        <end position="10"/>
    </location>
</feature>
<evidence type="ECO:0000313" key="2">
    <source>
        <dbReference type="EMBL" id="KAH0964854.1"/>
    </source>
</evidence>
<organism evidence="2 3">
    <name type="scientific">Hirsutella rhossiliensis</name>
    <dbReference type="NCBI Taxonomy" id="111463"/>
    <lineage>
        <taxon>Eukaryota</taxon>
        <taxon>Fungi</taxon>
        <taxon>Dikarya</taxon>
        <taxon>Ascomycota</taxon>
        <taxon>Pezizomycotina</taxon>
        <taxon>Sordariomycetes</taxon>
        <taxon>Hypocreomycetidae</taxon>
        <taxon>Hypocreales</taxon>
        <taxon>Ophiocordycipitaceae</taxon>
        <taxon>Hirsutella</taxon>
    </lineage>
</organism>
<feature type="compositionally biased region" description="Basic and acidic residues" evidence="1">
    <location>
        <begin position="243"/>
        <end position="256"/>
    </location>
</feature>
<comment type="caution">
    <text evidence="2">The sequence shown here is derived from an EMBL/GenBank/DDBJ whole genome shotgun (WGS) entry which is preliminary data.</text>
</comment>
<proteinExistence type="predicted"/>
<evidence type="ECO:0000313" key="3">
    <source>
        <dbReference type="Proteomes" id="UP000824596"/>
    </source>
</evidence>
<feature type="compositionally biased region" description="Low complexity" evidence="1">
    <location>
        <begin position="274"/>
        <end position="284"/>
    </location>
</feature>
<dbReference type="GeneID" id="68351999"/>
<evidence type="ECO:0000256" key="1">
    <source>
        <dbReference type="SAM" id="MobiDB-lite"/>
    </source>
</evidence>
<dbReference type="AlphaFoldDB" id="A0A9P8N0Z6"/>
<reference evidence="2" key="1">
    <citation type="submission" date="2021-09" db="EMBL/GenBank/DDBJ databases">
        <title>A high-quality genome of the endoparasitic fungus Hirsutella rhossiliensis with a comparison of Hirsutella genomes reveals transposable elements contributing to genome size variation.</title>
        <authorList>
            <person name="Lin R."/>
            <person name="Jiao Y."/>
            <person name="Sun X."/>
            <person name="Ling J."/>
            <person name="Xie B."/>
            <person name="Cheng X."/>
        </authorList>
    </citation>
    <scope>NUCLEOTIDE SEQUENCE</scope>
    <source>
        <strain evidence="2">HR02</strain>
    </source>
</reference>
<sequence length="443" mass="47541">MLAAHRDQENLVHTTQVPTKQQPKTPGARYPKTPLGFRNNDENAPTAFAGKTGMGGGAGTTIRAGGNEKLMAKGTGKGPAMVTPMETRPRAPLGNKTTNVKARADRSAGAKEVEKTQTKQVTVQKPKQKPAELVPAKLSILPDGESPCDDGEEPEYAPPLPTPLPYESDVLPKGGLTFEGLGKNFLKGFYQHFHNPVDDNGVSREEAKFRAEMQAVLKQAEERNERETAGLDWNIEDLVETESSTRRKPEPDRESVPSRSRLIKRAPQKNPPTLASRRAASALAIPTDSKRPVMAAGPPSRSVSTRRPLSALIAGSKARKQPPVPQPALLGNSAGEVASRTTIGYNKGRTASSMIQSQGGSQASRLGQAAKPSGTQDADLELTVTPARMRQATSDTQSTAEALPQPQFLSIFGDVDDEDLPSQATPFLGSDDEDDEFELMLTI</sequence>
<accession>A0A9P8N0Z6</accession>
<feature type="compositionally biased region" description="Basic and acidic residues" evidence="1">
    <location>
        <begin position="220"/>
        <end position="229"/>
    </location>
</feature>
<dbReference type="Proteomes" id="UP000824596">
    <property type="component" value="Unassembled WGS sequence"/>
</dbReference>
<feature type="region of interest" description="Disordered" evidence="1">
    <location>
        <begin position="220"/>
        <end position="306"/>
    </location>
</feature>
<feature type="region of interest" description="Disordered" evidence="1">
    <location>
        <begin position="354"/>
        <end position="378"/>
    </location>
</feature>
<feature type="compositionally biased region" description="Basic and acidic residues" evidence="1">
    <location>
        <begin position="102"/>
        <end position="117"/>
    </location>
</feature>
<keyword evidence="3" id="KW-1185">Reference proteome</keyword>
<feature type="region of interest" description="Disordered" evidence="1">
    <location>
        <begin position="1"/>
        <end position="162"/>
    </location>
</feature>
<feature type="compositionally biased region" description="Polar residues" evidence="1">
    <location>
        <begin position="354"/>
        <end position="365"/>
    </location>
</feature>
<name>A0A9P8N0Z6_9HYPO</name>
<protein>
    <submittedName>
        <fullName evidence="2">Uncharacterized protein</fullName>
    </submittedName>
</protein>
<dbReference type="OrthoDB" id="5327145at2759"/>